<comment type="caution">
    <text evidence="14">The sequence shown here is derived from an EMBL/GenBank/DDBJ whole genome shotgun (WGS) entry which is preliminary data.</text>
</comment>
<evidence type="ECO:0000256" key="8">
    <source>
        <dbReference type="ARBA" id="ARBA00032824"/>
    </source>
</evidence>
<feature type="chain" id="PRO_5021262953" description="thioredoxin-dependent peroxiredoxin" evidence="12">
    <location>
        <begin position="31"/>
        <end position="190"/>
    </location>
</feature>
<dbReference type="EC" id="1.11.1.24" evidence="2"/>
<comment type="catalytic activity">
    <reaction evidence="11">
        <text>a hydroperoxide + [thioredoxin]-dithiol = an alcohol + [thioredoxin]-disulfide + H2O</text>
        <dbReference type="Rhea" id="RHEA:62620"/>
        <dbReference type="Rhea" id="RHEA-COMP:10698"/>
        <dbReference type="Rhea" id="RHEA-COMP:10700"/>
        <dbReference type="ChEBI" id="CHEBI:15377"/>
        <dbReference type="ChEBI" id="CHEBI:29950"/>
        <dbReference type="ChEBI" id="CHEBI:30879"/>
        <dbReference type="ChEBI" id="CHEBI:35924"/>
        <dbReference type="ChEBI" id="CHEBI:50058"/>
        <dbReference type="EC" id="1.11.1.24"/>
    </reaction>
</comment>
<evidence type="ECO:0000256" key="1">
    <source>
        <dbReference type="ARBA" id="ARBA00003330"/>
    </source>
</evidence>
<evidence type="ECO:0000256" key="7">
    <source>
        <dbReference type="ARBA" id="ARBA00023284"/>
    </source>
</evidence>
<organism evidence="14 15">
    <name type="scientific">Duganella callida</name>
    <dbReference type="NCBI Taxonomy" id="2561932"/>
    <lineage>
        <taxon>Bacteria</taxon>
        <taxon>Pseudomonadati</taxon>
        <taxon>Pseudomonadota</taxon>
        <taxon>Betaproteobacteria</taxon>
        <taxon>Burkholderiales</taxon>
        <taxon>Oxalobacteraceae</taxon>
        <taxon>Telluria group</taxon>
        <taxon>Duganella</taxon>
    </lineage>
</organism>
<feature type="domain" description="Thioredoxin" evidence="13">
    <location>
        <begin position="32"/>
        <end position="184"/>
    </location>
</feature>
<dbReference type="EMBL" id="SPVG01000042">
    <property type="protein sequence ID" value="TFW29053.1"/>
    <property type="molecule type" value="Genomic_DNA"/>
</dbReference>
<evidence type="ECO:0000256" key="6">
    <source>
        <dbReference type="ARBA" id="ARBA00023157"/>
    </source>
</evidence>
<dbReference type="Pfam" id="PF00578">
    <property type="entry name" value="AhpC-TSA"/>
    <property type="match status" value="1"/>
</dbReference>
<evidence type="ECO:0000256" key="9">
    <source>
        <dbReference type="ARBA" id="ARBA00038489"/>
    </source>
</evidence>
<reference evidence="14 15" key="1">
    <citation type="submission" date="2019-03" db="EMBL/GenBank/DDBJ databases">
        <title>Draft Genome Sequence of Duganella callidus sp. nov., a Novel Duganella Species Isolated from Cultivated Soil.</title>
        <authorList>
            <person name="Raths R."/>
            <person name="Peta V."/>
            <person name="Bucking H."/>
        </authorList>
    </citation>
    <scope>NUCLEOTIDE SEQUENCE [LARGE SCALE GENOMIC DNA]</scope>
    <source>
        <strain evidence="14 15">DN04</strain>
    </source>
</reference>
<keyword evidence="4" id="KW-0049">Antioxidant</keyword>
<dbReference type="GO" id="GO:0005737">
    <property type="term" value="C:cytoplasm"/>
    <property type="evidence" value="ECO:0007669"/>
    <property type="project" value="TreeGrafter"/>
</dbReference>
<evidence type="ECO:0000313" key="15">
    <source>
        <dbReference type="Proteomes" id="UP000297729"/>
    </source>
</evidence>
<dbReference type="AlphaFoldDB" id="A0A4Y9SWN1"/>
<dbReference type="OrthoDB" id="5572803at2"/>
<evidence type="ECO:0000259" key="13">
    <source>
        <dbReference type="PROSITE" id="PS51352"/>
    </source>
</evidence>
<gene>
    <name evidence="14" type="ORF">E4L98_04710</name>
</gene>
<dbReference type="PANTHER" id="PTHR42801">
    <property type="entry name" value="THIOREDOXIN-DEPENDENT PEROXIDE REDUCTASE"/>
    <property type="match status" value="1"/>
</dbReference>
<evidence type="ECO:0000313" key="14">
    <source>
        <dbReference type="EMBL" id="TFW29053.1"/>
    </source>
</evidence>
<dbReference type="InterPro" id="IPR000866">
    <property type="entry name" value="AhpC/TSA"/>
</dbReference>
<evidence type="ECO:0000256" key="4">
    <source>
        <dbReference type="ARBA" id="ARBA00022862"/>
    </source>
</evidence>
<comment type="function">
    <text evidence="1">Thiol-specific peroxidase that catalyzes the reduction of hydrogen peroxide and organic hydroperoxides to water and alcohols, respectively. Plays a role in cell protection against oxidative stress by detoxifying peroxides and as sensor of hydrogen peroxide-mediated signaling events.</text>
</comment>
<keyword evidence="5" id="KW-0560">Oxidoreductase</keyword>
<keyword evidence="15" id="KW-1185">Reference proteome</keyword>
<evidence type="ECO:0000256" key="3">
    <source>
        <dbReference type="ARBA" id="ARBA00022559"/>
    </source>
</evidence>
<evidence type="ECO:0000256" key="10">
    <source>
        <dbReference type="ARBA" id="ARBA00042639"/>
    </source>
</evidence>
<keyword evidence="3" id="KW-0575">Peroxidase</keyword>
<dbReference type="Proteomes" id="UP000297729">
    <property type="component" value="Unassembled WGS sequence"/>
</dbReference>
<dbReference type="CDD" id="cd03017">
    <property type="entry name" value="PRX_BCP"/>
    <property type="match status" value="1"/>
</dbReference>
<evidence type="ECO:0000256" key="5">
    <source>
        <dbReference type="ARBA" id="ARBA00023002"/>
    </source>
</evidence>
<proteinExistence type="inferred from homology"/>
<name>A0A4Y9SWN1_9BURK</name>
<evidence type="ECO:0000256" key="2">
    <source>
        <dbReference type="ARBA" id="ARBA00013017"/>
    </source>
</evidence>
<dbReference type="GO" id="GO:0034599">
    <property type="term" value="P:cellular response to oxidative stress"/>
    <property type="evidence" value="ECO:0007669"/>
    <property type="project" value="TreeGrafter"/>
</dbReference>
<dbReference type="InterPro" id="IPR036249">
    <property type="entry name" value="Thioredoxin-like_sf"/>
</dbReference>
<sequence>MEFRMTRIGAYLAQAALSTILAVSASSAFAALPVGAAAPDFRLDAALAGKPMSFSLTKALQQGPVVLYFFPAAFTQGCTVEAHAFAEATDDFHKLKATVIGVTAGNADRVAEFSKLECRDKFAVAADPGAKVAAEYQTQFRTKDGKALSERTSFVIAPDGKILLSYTDPNPELHIQKTMSAVKAWHEAKK</sequence>
<dbReference type="InterPro" id="IPR013766">
    <property type="entry name" value="Thioredoxin_domain"/>
</dbReference>
<dbReference type="Gene3D" id="3.40.30.10">
    <property type="entry name" value="Glutaredoxin"/>
    <property type="match status" value="1"/>
</dbReference>
<dbReference type="InterPro" id="IPR050924">
    <property type="entry name" value="Peroxiredoxin_BCP/PrxQ"/>
</dbReference>
<comment type="similarity">
    <text evidence="9">Belongs to the peroxiredoxin family. BCP/PrxQ subfamily.</text>
</comment>
<keyword evidence="12" id="KW-0732">Signal</keyword>
<evidence type="ECO:0000256" key="12">
    <source>
        <dbReference type="SAM" id="SignalP"/>
    </source>
</evidence>
<keyword evidence="7" id="KW-0676">Redox-active center</keyword>
<dbReference type="GO" id="GO:0045454">
    <property type="term" value="P:cell redox homeostasis"/>
    <property type="evidence" value="ECO:0007669"/>
    <property type="project" value="TreeGrafter"/>
</dbReference>
<feature type="signal peptide" evidence="12">
    <location>
        <begin position="1"/>
        <end position="30"/>
    </location>
</feature>
<evidence type="ECO:0000256" key="11">
    <source>
        <dbReference type="ARBA" id="ARBA00049091"/>
    </source>
</evidence>
<dbReference type="SUPFAM" id="SSF52833">
    <property type="entry name" value="Thioredoxin-like"/>
    <property type="match status" value="1"/>
</dbReference>
<dbReference type="PROSITE" id="PS51352">
    <property type="entry name" value="THIOREDOXIN_2"/>
    <property type="match status" value="1"/>
</dbReference>
<keyword evidence="6" id="KW-1015">Disulfide bond</keyword>
<accession>A0A4Y9SWN1</accession>
<dbReference type="PANTHER" id="PTHR42801:SF4">
    <property type="entry name" value="AHPC_TSA FAMILY PROTEIN"/>
    <property type="match status" value="1"/>
</dbReference>
<dbReference type="GO" id="GO:0008379">
    <property type="term" value="F:thioredoxin peroxidase activity"/>
    <property type="evidence" value="ECO:0007669"/>
    <property type="project" value="TreeGrafter"/>
</dbReference>
<protein>
    <recommendedName>
        <fullName evidence="2">thioredoxin-dependent peroxiredoxin</fullName>
        <ecNumber evidence="2">1.11.1.24</ecNumber>
    </recommendedName>
    <alternativeName>
        <fullName evidence="8">Thioredoxin peroxidase</fullName>
    </alternativeName>
    <alternativeName>
        <fullName evidence="10">Thioredoxin-dependent peroxiredoxin Bcp</fullName>
    </alternativeName>
</protein>